<dbReference type="AlphaFoldDB" id="A0A0F9QJV9"/>
<accession>A0A0F9QJV9</accession>
<proteinExistence type="predicted"/>
<gene>
    <name evidence="1" type="ORF">LCGC14_0693810</name>
</gene>
<protein>
    <submittedName>
        <fullName evidence="1">Uncharacterized protein</fullName>
    </submittedName>
</protein>
<evidence type="ECO:0000313" key="1">
    <source>
        <dbReference type="EMBL" id="KKN44385.1"/>
    </source>
</evidence>
<sequence>MKSKPTVCDSLTCGHLRCDEFREWARMKADLSPAVHDKLYQIANTEARTDEAAE</sequence>
<reference evidence="1" key="1">
    <citation type="journal article" date="2015" name="Nature">
        <title>Complex archaea that bridge the gap between prokaryotes and eukaryotes.</title>
        <authorList>
            <person name="Spang A."/>
            <person name="Saw J.H."/>
            <person name="Jorgensen S.L."/>
            <person name="Zaremba-Niedzwiedzka K."/>
            <person name="Martijn J."/>
            <person name="Lind A.E."/>
            <person name="van Eijk R."/>
            <person name="Schleper C."/>
            <person name="Guy L."/>
            <person name="Ettema T.J."/>
        </authorList>
    </citation>
    <scope>NUCLEOTIDE SEQUENCE</scope>
</reference>
<name>A0A0F9QJV9_9ZZZZ</name>
<comment type="caution">
    <text evidence="1">The sequence shown here is derived from an EMBL/GenBank/DDBJ whole genome shotgun (WGS) entry which is preliminary data.</text>
</comment>
<dbReference type="EMBL" id="LAZR01001455">
    <property type="protein sequence ID" value="KKN44385.1"/>
    <property type="molecule type" value="Genomic_DNA"/>
</dbReference>
<organism evidence="1">
    <name type="scientific">marine sediment metagenome</name>
    <dbReference type="NCBI Taxonomy" id="412755"/>
    <lineage>
        <taxon>unclassified sequences</taxon>
        <taxon>metagenomes</taxon>
        <taxon>ecological metagenomes</taxon>
    </lineage>
</organism>